<evidence type="ECO:0000313" key="5">
    <source>
        <dbReference type="Proteomes" id="UP001053296"/>
    </source>
</evidence>
<dbReference type="Pfam" id="PF03358">
    <property type="entry name" value="FMN_red"/>
    <property type="match status" value="1"/>
</dbReference>
<gene>
    <name evidence="4" type="ORF">PSDVSF_14440</name>
</gene>
<feature type="domain" description="NADPH-dependent FMN reductase-like" evidence="3">
    <location>
        <begin position="3"/>
        <end position="113"/>
    </location>
</feature>
<protein>
    <submittedName>
        <fullName evidence="4">Flavodoxin</fullName>
    </submittedName>
</protein>
<dbReference type="PANTHER" id="PTHR43278">
    <property type="entry name" value="NAD(P)H-DEPENDENT FMN-CONTAINING OXIDOREDUCTASE YWQN-RELATED"/>
    <property type="match status" value="1"/>
</dbReference>
<name>A0ABM7P5S5_9BACT</name>
<reference evidence="4" key="1">
    <citation type="journal article" date="2022" name="Arch. Microbiol.">
        <title>Pseudodesulfovibrio sediminis sp. nov., a mesophilic and neutrophilic sulfate-reducing bacterium isolated from sediment of a brackish lake.</title>
        <authorList>
            <person name="Takahashi A."/>
            <person name="Kojima H."/>
            <person name="Watanabe M."/>
            <person name="Fukui M."/>
        </authorList>
    </citation>
    <scope>NUCLEOTIDE SEQUENCE</scope>
    <source>
        <strain evidence="4">SF6</strain>
    </source>
</reference>
<sequence>MNKAIVFACSHRRGGNSDRAARLLAQGITEAGGEAEVLYVRNREIMHCLACGYCDKANKVQGQRRCVLGAKDEAWDLFQHFFSSPCILFASPVYFYHLPSRFKTWIDRGQQYWQARLDKEPWIASLPKRTAHAVLVAGQPSGDKLFEGARLTIKYFVQNFNMDLADPLVFRGIDDRNDLKGQETFEAQVVELGKQAWASSS</sequence>
<dbReference type="InterPro" id="IPR005025">
    <property type="entry name" value="FMN_Rdtase-like_dom"/>
</dbReference>
<keyword evidence="2" id="KW-0288">FMN</keyword>
<dbReference type="EMBL" id="AP024485">
    <property type="protein sequence ID" value="BCS88202.1"/>
    <property type="molecule type" value="Genomic_DNA"/>
</dbReference>
<keyword evidence="1" id="KW-0285">Flavoprotein</keyword>
<proteinExistence type="predicted"/>
<organism evidence="4 5">
    <name type="scientific">Pseudodesulfovibrio sediminis</name>
    <dbReference type="NCBI Taxonomy" id="2810563"/>
    <lineage>
        <taxon>Bacteria</taxon>
        <taxon>Pseudomonadati</taxon>
        <taxon>Thermodesulfobacteriota</taxon>
        <taxon>Desulfovibrionia</taxon>
        <taxon>Desulfovibrionales</taxon>
        <taxon>Desulfovibrionaceae</taxon>
    </lineage>
</organism>
<evidence type="ECO:0000313" key="4">
    <source>
        <dbReference type="EMBL" id="BCS88202.1"/>
    </source>
</evidence>
<dbReference type="Proteomes" id="UP001053296">
    <property type="component" value="Chromosome"/>
</dbReference>
<dbReference type="PANTHER" id="PTHR43278:SF2">
    <property type="entry name" value="IRON-SULFUR FLAVOPROTEIN"/>
    <property type="match status" value="1"/>
</dbReference>
<evidence type="ECO:0000256" key="2">
    <source>
        <dbReference type="ARBA" id="ARBA00022643"/>
    </source>
</evidence>
<dbReference type="Gene3D" id="3.40.50.360">
    <property type="match status" value="1"/>
</dbReference>
<evidence type="ECO:0000259" key="3">
    <source>
        <dbReference type="Pfam" id="PF03358"/>
    </source>
</evidence>
<evidence type="ECO:0000256" key="1">
    <source>
        <dbReference type="ARBA" id="ARBA00022630"/>
    </source>
</evidence>
<keyword evidence="5" id="KW-1185">Reference proteome</keyword>
<dbReference type="SUPFAM" id="SSF52218">
    <property type="entry name" value="Flavoproteins"/>
    <property type="match status" value="1"/>
</dbReference>
<accession>A0ABM7P5S5</accession>
<dbReference type="RefSeq" id="WP_229595621.1">
    <property type="nucleotide sequence ID" value="NZ_AP024485.1"/>
</dbReference>
<dbReference type="InterPro" id="IPR051796">
    <property type="entry name" value="ISF_SsuE-like"/>
</dbReference>
<dbReference type="InterPro" id="IPR029039">
    <property type="entry name" value="Flavoprotein-like_sf"/>
</dbReference>